<reference evidence="3" key="1">
    <citation type="journal article" date="2020" name="Nat. Genet.">
        <title>Genomic diversifications of five Gossypium allopolyploid species and their impact on cotton improvement.</title>
        <authorList>
            <person name="Chen Z.J."/>
            <person name="Sreedasyam A."/>
            <person name="Ando A."/>
            <person name="Song Q."/>
            <person name="De Santiago L.M."/>
            <person name="Hulse-Kemp A.M."/>
            <person name="Ding M."/>
            <person name="Ye W."/>
            <person name="Kirkbride R.C."/>
            <person name="Jenkins J."/>
            <person name="Plott C."/>
            <person name="Lovell J."/>
            <person name="Lin Y.M."/>
            <person name="Vaughn R."/>
            <person name="Liu B."/>
            <person name="Simpson S."/>
            <person name="Scheffler B.E."/>
            <person name="Wen L."/>
            <person name="Saski C.A."/>
            <person name="Grover C.E."/>
            <person name="Hu G."/>
            <person name="Conover J.L."/>
            <person name="Carlson J.W."/>
            <person name="Shu S."/>
            <person name="Boston L.B."/>
            <person name="Williams M."/>
            <person name="Peterson D.G."/>
            <person name="McGee K."/>
            <person name="Jones D.C."/>
            <person name="Wendel J.F."/>
            <person name="Stelly D.M."/>
            <person name="Grimwood J."/>
            <person name="Schmutz J."/>
        </authorList>
    </citation>
    <scope>NUCLEOTIDE SEQUENCE [LARGE SCALE GENOMIC DNA]</scope>
    <source>
        <strain evidence="3">cv. TM-1</strain>
    </source>
</reference>
<feature type="region of interest" description="Disordered" evidence="2">
    <location>
        <begin position="1"/>
        <end position="21"/>
    </location>
</feature>
<dbReference type="SMR" id="A0A1U8I0S4"/>
<dbReference type="Proteomes" id="UP000818029">
    <property type="component" value="Chromosome D09"/>
</dbReference>
<sequence>MSSSGNNLGRGSAGLPSDIPPLPQCLPLEPITLGSQKYTRAGELSRVLGIPLRSSTSEDHSFGVSHSKLSPPVATEELKNFKESVQDASRKARERVKKLRESISKLERYKEALGSKKLQRSDISSERTSGASIAKMGSQIHRNTHEIVTQRLEDRPKVVGLNKRVRTSFSDLWADNRTAVNPRQQGTIEQDGDLLPAVNGGSAQIEEKIRRLPGDGWETKMKRKRSVAAVGNRVANAGRDIKRAMQLKLSSESKLRSCDTLGFRSKSSPGVSGINRSDGSFEASGSNANTVLRNELESTSIPRDRAAMLEQRVVIKTNNKVSPQEENQSSGSSTMLKAKVSRAPRTGSIMVLDSSSKVNLSSGALQGWGEQPNLNKVQALGVASNKKRPMSTGSSHAISQWGGQRPHKISRTRRANLVSPVSNAEPQISSQGISTPDFSARVSIGTGGSLLGSSVDNVTPKVKREPENVSSPFGLSESEESEAGDNKSKEKGIDSCEVSLPASQKAGPFLLPTRKNKNTNEIGDGVQRQGRNGSSAPPLTRPGVHPMREKLNNLTTTKLIQNARSASDKNRSKTGRPPSKKLKDRKASRVGLMLNNVSSDFTGESDEDDRDELFAAATSARNSSSLACSGPFWKKMGSIFSSVSSEDTSYLRQQLSLAEELDESLSQIFGDGFNVLGIVQKDAPNSVEEMAKTNAACERFDIKKFDKVTPLYQRVLSALIEEDDSDELYHRIEAKNMSLHYASDDSHCGSCNLMDVEFRDRDKMESEVESNADFQCQRNSLLDRLSGDVSVASNTFRNGSMSNSLHSSERWLGDDDFAHLDTGPVSEICSTDLGKLQHKEINVSDSPLDSQYQLMGVDDKLLLELNSIGLYTDSLPDLAEGEEAINQNVFELNDCLYQQIQKKKKKLGNIDKAIDNGRDVERRNIEHVAMDQLIEIAYRRRLACRRSNSSKSAVRKVSKQVALAFVKRTLDKCKKFEQTGTSCFSEHALQDVMFSVPPCSNEAKSVDCIGSGTASNICNETSNHQAEARGSGIMQSKILNETSNHQAEARGSGAVSSTFERFDTSDAHPGIHNKGRKREVLIDEVVGSASSRVTSTTLDGKVGGANGKRSESRDERKIKAKAKQRNNNLSSSRNGRASSPGKNHGSSTKEVEEPMDFGNLQLNELDTMEELGVPNELGPPDLSSWLNFDEDGLQDHDSIGLEIPMDDLSDLKFAF</sequence>
<keyword evidence="1" id="KW-0175">Coiled coil</keyword>
<name>A0A1U8I0S4_GOSHI</name>
<feature type="coiled-coil region" evidence="1">
    <location>
        <begin position="82"/>
        <end position="116"/>
    </location>
</feature>
<feature type="compositionally biased region" description="Basic residues" evidence="2">
    <location>
        <begin position="405"/>
        <end position="414"/>
    </location>
</feature>
<feature type="region of interest" description="Disordered" evidence="2">
    <location>
        <begin position="383"/>
        <end position="588"/>
    </location>
</feature>
<dbReference type="RefSeq" id="XP_040956482.1">
    <property type="nucleotide sequence ID" value="XM_041100548.1"/>
</dbReference>
<dbReference type="KEGG" id="ghi:107891517"/>
<evidence type="ECO:0000256" key="1">
    <source>
        <dbReference type="SAM" id="Coils"/>
    </source>
</evidence>
<evidence type="ECO:0000256" key="2">
    <source>
        <dbReference type="SAM" id="MobiDB-lite"/>
    </source>
</evidence>
<feature type="region of interest" description="Disordered" evidence="2">
    <location>
        <begin position="1093"/>
        <end position="1155"/>
    </location>
</feature>
<feature type="compositionally biased region" description="Polar residues" evidence="2">
    <location>
        <begin position="552"/>
        <end position="565"/>
    </location>
</feature>
<feature type="region of interest" description="Disordered" evidence="2">
    <location>
        <begin position="1043"/>
        <end position="1076"/>
    </location>
</feature>
<dbReference type="RefSeq" id="XP_016671840.2">
    <property type="nucleotide sequence ID" value="XM_016816351.2"/>
</dbReference>
<dbReference type="PANTHER" id="PTHR31115:SF4">
    <property type="entry name" value="SPECTRIN BETA CHAIN, BRAIN"/>
    <property type="match status" value="1"/>
</dbReference>
<accession>A0A1U8I0S4</accession>
<evidence type="ECO:0000313" key="6">
    <source>
        <dbReference type="RefSeq" id="XP_040956482.1"/>
    </source>
</evidence>
<feature type="compositionally biased region" description="Basic and acidic residues" evidence="2">
    <location>
        <begin position="484"/>
        <end position="494"/>
    </location>
</feature>
<gene>
    <name evidence="4 5 6" type="primary">LOC107891517</name>
</gene>
<feature type="compositionally biased region" description="Polar residues" evidence="2">
    <location>
        <begin position="419"/>
        <end position="437"/>
    </location>
</feature>
<organism evidence="3 4">
    <name type="scientific">Gossypium hirsutum</name>
    <name type="common">Upland cotton</name>
    <name type="synonym">Gossypium mexicanum</name>
    <dbReference type="NCBI Taxonomy" id="3635"/>
    <lineage>
        <taxon>Eukaryota</taxon>
        <taxon>Viridiplantae</taxon>
        <taxon>Streptophyta</taxon>
        <taxon>Embryophyta</taxon>
        <taxon>Tracheophyta</taxon>
        <taxon>Spermatophyta</taxon>
        <taxon>Magnoliopsida</taxon>
        <taxon>eudicotyledons</taxon>
        <taxon>Gunneridae</taxon>
        <taxon>Pentapetalae</taxon>
        <taxon>rosids</taxon>
        <taxon>malvids</taxon>
        <taxon>Malvales</taxon>
        <taxon>Malvaceae</taxon>
        <taxon>Malvoideae</taxon>
        <taxon>Gossypium</taxon>
    </lineage>
</organism>
<dbReference type="PaxDb" id="3635-A0A1U8I0S4"/>
<reference evidence="4 5" key="2">
    <citation type="submission" date="2025-05" db="UniProtKB">
        <authorList>
            <consortium name="RefSeq"/>
        </authorList>
    </citation>
    <scope>IDENTIFICATION</scope>
</reference>
<feature type="region of interest" description="Disordered" evidence="2">
    <location>
        <begin position="265"/>
        <end position="286"/>
    </location>
</feature>
<evidence type="ECO:0000313" key="4">
    <source>
        <dbReference type="RefSeq" id="XP_016671840.2"/>
    </source>
</evidence>
<dbReference type="AlphaFoldDB" id="A0A1U8I0S4"/>
<dbReference type="STRING" id="3635.A0A1U8I0S4"/>
<dbReference type="GeneID" id="107891517"/>
<dbReference type="RefSeq" id="XP_040956481.1">
    <property type="nucleotide sequence ID" value="XM_041100547.1"/>
</dbReference>
<protein>
    <submittedName>
        <fullName evidence="4 5">Uncharacterized protein isoform X1</fullName>
    </submittedName>
</protein>
<evidence type="ECO:0000313" key="5">
    <source>
        <dbReference type="RefSeq" id="XP_040956481.1"/>
    </source>
</evidence>
<dbReference type="PANTHER" id="PTHR31115">
    <property type="entry name" value="OS05G0107300 PROTEIN"/>
    <property type="match status" value="1"/>
</dbReference>
<feature type="compositionally biased region" description="Basic and acidic residues" evidence="2">
    <location>
        <begin position="1108"/>
        <end position="1117"/>
    </location>
</feature>
<feature type="compositionally biased region" description="Basic residues" evidence="2">
    <location>
        <begin position="572"/>
        <end position="588"/>
    </location>
</feature>
<evidence type="ECO:0000313" key="3">
    <source>
        <dbReference type="Proteomes" id="UP000818029"/>
    </source>
</evidence>
<proteinExistence type="predicted"/>
<feature type="compositionally biased region" description="Low complexity" evidence="2">
    <location>
        <begin position="1125"/>
        <end position="1139"/>
    </location>
</feature>
<feature type="compositionally biased region" description="Polar residues" evidence="2">
    <location>
        <begin position="391"/>
        <end position="402"/>
    </location>
</feature>
<keyword evidence="3" id="KW-1185">Reference proteome</keyword>